<gene>
    <name evidence="4" type="ORF">Ari01nite_84330</name>
</gene>
<dbReference type="SUPFAM" id="SSF55347">
    <property type="entry name" value="Glyceraldehyde-3-phosphate dehydrogenase-like, C-terminal domain"/>
    <property type="match status" value="1"/>
</dbReference>
<dbReference type="Pfam" id="PF22725">
    <property type="entry name" value="GFO_IDH_MocA_C3"/>
    <property type="match status" value="1"/>
</dbReference>
<evidence type="ECO:0000259" key="3">
    <source>
        <dbReference type="Pfam" id="PF22725"/>
    </source>
</evidence>
<dbReference type="GO" id="GO:0016491">
    <property type="term" value="F:oxidoreductase activity"/>
    <property type="evidence" value="ECO:0007669"/>
    <property type="project" value="UniProtKB-KW"/>
</dbReference>
<feature type="compositionally biased region" description="Basic residues" evidence="2">
    <location>
        <begin position="135"/>
        <end position="144"/>
    </location>
</feature>
<dbReference type="Gene3D" id="3.40.50.720">
    <property type="entry name" value="NAD(P)-binding Rossmann-like Domain"/>
    <property type="match status" value="1"/>
</dbReference>
<reference evidence="4" key="1">
    <citation type="submission" date="2021-01" db="EMBL/GenBank/DDBJ databases">
        <title>Whole genome shotgun sequence of Actinoplanes rishiriensis NBRC 108556.</title>
        <authorList>
            <person name="Komaki H."/>
            <person name="Tamura T."/>
        </authorList>
    </citation>
    <scope>NUCLEOTIDE SEQUENCE</scope>
    <source>
        <strain evidence="4">NBRC 108556</strain>
    </source>
</reference>
<dbReference type="InterPro" id="IPR050984">
    <property type="entry name" value="Gfo/Idh/MocA_domain"/>
</dbReference>
<dbReference type="InterPro" id="IPR055170">
    <property type="entry name" value="GFO_IDH_MocA-like_dom"/>
</dbReference>
<feature type="region of interest" description="Disordered" evidence="2">
    <location>
        <begin position="133"/>
        <end position="154"/>
    </location>
</feature>
<dbReference type="PANTHER" id="PTHR22604:SF105">
    <property type="entry name" value="TRANS-1,2-DIHYDROBENZENE-1,2-DIOL DEHYDROGENASE"/>
    <property type="match status" value="1"/>
</dbReference>
<feature type="domain" description="GFO/IDH/MocA-like oxidoreductase" evidence="3">
    <location>
        <begin position="41"/>
        <end position="98"/>
    </location>
</feature>
<name>A0A919K9J0_9ACTN</name>
<keyword evidence="5" id="KW-1185">Reference proteome</keyword>
<dbReference type="AlphaFoldDB" id="A0A919K9J0"/>
<evidence type="ECO:0000256" key="1">
    <source>
        <dbReference type="ARBA" id="ARBA00023002"/>
    </source>
</evidence>
<accession>A0A919K9J0</accession>
<keyword evidence="1" id="KW-0560">Oxidoreductase</keyword>
<dbReference type="Gene3D" id="3.30.360.10">
    <property type="entry name" value="Dihydrodipicolinate Reductase, domain 2"/>
    <property type="match status" value="1"/>
</dbReference>
<evidence type="ECO:0000256" key="2">
    <source>
        <dbReference type="SAM" id="MobiDB-lite"/>
    </source>
</evidence>
<evidence type="ECO:0000313" key="5">
    <source>
        <dbReference type="Proteomes" id="UP000636960"/>
    </source>
</evidence>
<organism evidence="4 5">
    <name type="scientific">Paractinoplanes rishiriensis</name>
    <dbReference type="NCBI Taxonomy" id="1050105"/>
    <lineage>
        <taxon>Bacteria</taxon>
        <taxon>Bacillati</taxon>
        <taxon>Actinomycetota</taxon>
        <taxon>Actinomycetes</taxon>
        <taxon>Micromonosporales</taxon>
        <taxon>Micromonosporaceae</taxon>
        <taxon>Paractinoplanes</taxon>
    </lineage>
</organism>
<sequence>MLSEKPLSGNADQARAIRTAAGHAPGRIVEAFHYLHHPIHHRLRELVVSGALGDLRRVDLVLATPPPPDTDPRWSWELSGGATMDLGCYVLDAARSLGSWIGAAPRVVSVDATGGWATAPLVHLSIGPLRGDARGRHRPRRLGGHRGLDRRVLPDGRTAPAPHLTFEQVYDYGMLETIPVQAVPLRLYNIAALHSGGLLEGFTRAEALAELAETSTDPHPLAEAAAAHAMADNWYAMHAVDLLIEAGADPELIQDYASGSG</sequence>
<evidence type="ECO:0000313" key="4">
    <source>
        <dbReference type="EMBL" id="GIF00969.1"/>
    </source>
</evidence>
<protein>
    <recommendedName>
        <fullName evidence="3">GFO/IDH/MocA-like oxidoreductase domain-containing protein</fullName>
    </recommendedName>
</protein>
<dbReference type="EMBL" id="BOMV01000095">
    <property type="protein sequence ID" value="GIF00969.1"/>
    <property type="molecule type" value="Genomic_DNA"/>
</dbReference>
<proteinExistence type="predicted"/>
<dbReference type="Proteomes" id="UP000636960">
    <property type="component" value="Unassembled WGS sequence"/>
</dbReference>
<dbReference type="PANTHER" id="PTHR22604">
    <property type="entry name" value="OXIDOREDUCTASES"/>
    <property type="match status" value="1"/>
</dbReference>
<comment type="caution">
    <text evidence="4">The sequence shown here is derived from an EMBL/GenBank/DDBJ whole genome shotgun (WGS) entry which is preliminary data.</text>
</comment>